<evidence type="ECO:0000313" key="4">
    <source>
        <dbReference type="EMBL" id="KAJ8768764.1"/>
    </source>
</evidence>
<gene>
    <name evidence="4" type="ORF">K2173_023668</name>
</gene>
<sequence>MEELKSLVNLRALILNGLDQMKELNTLVLSRNPVGVIGESLTKVKCITKLSMSNCQLHAIGSSLKSCIELKELRLAHNDIQTLPVELANNKKLQNLGLGNNTITRWSDLKVLKVLVDLKHLNLQGNPISEKENLAKKVLNLLPNLHVFNARPMSKAIVTKSRTIIGAVDKIDDSSLTSPKEFEVSLRKTKEQTREKMASKREMDPRKSSHLNEASRDELPKKDEVSLPEKDDLKVDKKPKKKQPQEEQYSSVHPDLENRYNSKEESTEEYLKKGLVLKNGKLTTEKKLKSRRFMEEQGGHDIIDDGNKSFADIYTFDAA</sequence>
<proteinExistence type="predicted"/>
<keyword evidence="1" id="KW-0433">Leucine-rich repeat</keyword>
<evidence type="ECO:0000256" key="1">
    <source>
        <dbReference type="ARBA" id="ARBA00022614"/>
    </source>
</evidence>
<evidence type="ECO:0000256" key="3">
    <source>
        <dbReference type="SAM" id="MobiDB-lite"/>
    </source>
</evidence>
<feature type="region of interest" description="Disordered" evidence="3">
    <location>
        <begin position="180"/>
        <end position="270"/>
    </location>
</feature>
<keyword evidence="2" id="KW-0677">Repeat</keyword>
<organism evidence="4 5">
    <name type="scientific">Erythroxylum novogranatense</name>
    <dbReference type="NCBI Taxonomy" id="1862640"/>
    <lineage>
        <taxon>Eukaryota</taxon>
        <taxon>Viridiplantae</taxon>
        <taxon>Streptophyta</taxon>
        <taxon>Embryophyta</taxon>
        <taxon>Tracheophyta</taxon>
        <taxon>Spermatophyta</taxon>
        <taxon>Magnoliopsida</taxon>
        <taxon>eudicotyledons</taxon>
        <taxon>Gunneridae</taxon>
        <taxon>Pentapetalae</taxon>
        <taxon>rosids</taxon>
        <taxon>fabids</taxon>
        <taxon>Malpighiales</taxon>
        <taxon>Erythroxylaceae</taxon>
        <taxon>Erythroxylum</taxon>
    </lineage>
</organism>
<name>A0AAV8TS90_9ROSI</name>
<dbReference type="Gene3D" id="3.80.10.10">
    <property type="entry name" value="Ribonuclease Inhibitor"/>
    <property type="match status" value="1"/>
</dbReference>
<dbReference type="PANTHER" id="PTHR46652:SF7">
    <property type="entry name" value="LEUCINE-RICH REPEAT AND IQ DOMAIN-CONTAINING PROTEIN 1"/>
    <property type="match status" value="1"/>
</dbReference>
<dbReference type="InterPro" id="IPR050836">
    <property type="entry name" value="SDS22/Internalin_LRR"/>
</dbReference>
<dbReference type="InterPro" id="IPR001611">
    <property type="entry name" value="Leu-rich_rpt"/>
</dbReference>
<evidence type="ECO:0000256" key="2">
    <source>
        <dbReference type="ARBA" id="ARBA00022737"/>
    </source>
</evidence>
<reference evidence="4 5" key="1">
    <citation type="submission" date="2021-09" db="EMBL/GenBank/DDBJ databases">
        <title>Genomic insights and catalytic innovation underlie evolution of tropane alkaloids biosynthesis.</title>
        <authorList>
            <person name="Wang Y.-J."/>
            <person name="Tian T."/>
            <person name="Huang J.-P."/>
            <person name="Huang S.-X."/>
        </authorList>
    </citation>
    <scope>NUCLEOTIDE SEQUENCE [LARGE SCALE GENOMIC DNA]</scope>
    <source>
        <strain evidence="4">KIB-2018</strain>
        <tissue evidence="4">Leaf</tissue>
    </source>
</reference>
<protein>
    <submittedName>
        <fullName evidence="4">Uncharacterized protein</fullName>
    </submittedName>
</protein>
<dbReference type="Proteomes" id="UP001159364">
    <property type="component" value="Linkage Group LG04"/>
</dbReference>
<dbReference type="Pfam" id="PF13855">
    <property type="entry name" value="LRR_8"/>
    <property type="match status" value="1"/>
</dbReference>
<dbReference type="PANTHER" id="PTHR46652">
    <property type="entry name" value="LEUCINE-RICH REPEAT AND IQ DOMAIN-CONTAINING PROTEIN 1-RELATED"/>
    <property type="match status" value="1"/>
</dbReference>
<evidence type="ECO:0000313" key="5">
    <source>
        <dbReference type="Proteomes" id="UP001159364"/>
    </source>
</evidence>
<feature type="compositionally biased region" description="Basic and acidic residues" evidence="3">
    <location>
        <begin position="254"/>
        <end position="270"/>
    </location>
</feature>
<dbReference type="PROSITE" id="PS51450">
    <property type="entry name" value="LRR"/>
    <property type="match status" value="2"/>
</dbReference>
<feature type="compositionally biased region" description="Basic and acidic residues" evidence="3">
    <location>
        <begin position="180"/>
        <end position="207"/>
    </location>
</feature>
<accession>A0AAV8TS90</accession>
<dbReference type="EMBL" id="JAIWQS010000004">
    <property type="protein sequence ID" value="KAJ8768764.1"/>
    <property type="molecule type" value="Genomic_DNA"/>
</dbReference>
<dbReference type="SUPFAM" id="SSF52075">
    <property type="entry name" value="Outer arm dynein light chain 1"/>
    <property type="match status" value="1"/>
</dbReference>
<keyword evidence="5" id="KW-1185">Reference proteome</keyword>
<dbReference type="InterPro" id="IPR032675">
    <property type="entry name" value="LRR_dom_sf"/>
</dbReference>
<comment type="caution">
    <text evidence="4">The sequence shown here is derived from an EMBL/GenBank/DDBJ whole genome shotgun (WGS) entry which is preliminary data.</text>
</comment>
<feature type="compositionally biased region" description="Basic and acidic residues" evidence="3">
    <location>
        <begin position="213"/>
        <end position="236"/>
    </location>
</feature>
<dbReference type="AlphaFoldDB" id="A0AAV8TS90"/>